<evidence type="ECO:0000313" key="10">
    <source>
        <dbReference type="Proteomes" id="UP000054270"/>
    </source>
</evidence>
<feature type="transmembrane region" description="Helical" evidence="8">
    <location>
        <begin position="21"/>
        <end position="41"/>
    </location>
</feature>
<keyword evidence="10" id="KW-1185">Reference proteome</keyword>
<feature type="transmembrane region" description="Helical" evidence="8">
    <location>
        <begin position="322"/>
        <end position="340"/>
    </location>
</feature>
<evidence type="ECO:0000256" key="4">
    <source>
        <dbReference type="ARBA" id="ARBA00022692"/>
    </source>
</evidence>
<evidence type="ECO:0000256" key="1">
    <source>
        <dbReference type="ARBA" id="ARBA00004141"/>
    </source>
</evidence>
<evidence type="ECO:0000256" key="7">
    <source>
        <dbReference type="ARBA" id="ARBA00023136"/>
    </source>
</evidence>
<keyword evidence="3 8" id="KW-0813">Transport</keyword>
<dbReference type="Proteomes" id="UP000054270">
    <property type="component" value="Unassembled WGS sequence"/>
</dbReference>
<feature type="transmembrane region" description="Helical" evidence="8">
    <location>
        <begin position="95"/>
        <end position="115"/>
    </location>
</feature>
<accession>A0A0D2Q929</accession>
<dbReference type="InterPro" id="IPR003689">
    <property type="entry name" value="ZIP"/>
</dbReference>
<keyword evidence="7 8" id="KW-0472">Membrane</keyword>
<dbReference type="AlphaFoldDB" id="A0A0D2Q929"/>
<evidence type="ECO:0008006" key="11">
    <source>
        <dbReference type="Google" id="ProtNLM"/>
    </source>
</evidence>
<dbReference type="InterPro" id="IPR004698">
    <property type="entry name" value="Zn/Fe_permease_fun/pln"/>
</dbReference>
<comment type="subcellular location">
    <subcellularLocation>
        <location evidence="1 8">Membrane</location>
        <topology evidence="1 8">Multi-pass membrane protein</topology>
    </subcellularLocation>
</comment>
<proteinExistence type="inferred from homology"/>
<dbReference type="GO" id="GO:0000007">
    <property type="term" value="F:low-affinity zinc ion transmembrane transporter activity"/>
    <property type="evidence" value="ECO:0007669"/>
    <property type="project" value="TreeGrafter"/>
</dbReference>
<dbReference type="PANTHER" id="PTHR11040:SF69">
    <property type="entry name" value="ZINC-REGULATED TRANSPORTER 2"/>
    <property type="match status" value="1"/>
</dbReference>
<dbReference type="NCBIfam" id="TIGR00820">
    <property type="entry name" value="zip"/>
    <property type="match status" value="1"/>
</dbReference>
<feature type="transmembrane region" description="Helical" evidence="8">
    <location>
        <begin position="289"/>
        <end position="310"/>
    </location>
</feature>
<sequence>MDTDINCGSGGGSQTKTSLRILSIFVILIGSMSGALFPVLARRSSWLHVPKGVFDFAKYFGSGVIIATAFIHLLSPGLDELGSDCLSPAWKEYPYALALCLLSIFSIFIVELIAFRWGTSKLAKIGMVHDAHGHDHGSHAAHGPESNYVQSSKIADKDQSLDIEETAQAPEHVHSHGFEDSITTQIIGVGILEFGVLLHSFLIGLTLAVTDDFKVLFVVLVFHQTFEGLGVGSRLAYLDIPKRFYWVPILGGVLYGITTPVGIAIGLGIRTTYNPDGTTASIVSGVLDSLSAGILIYTGLVELFAHEFLFNKEMMNSSNGRLAYSVSCMCLGCGLMALLGKWA</sequence>
<gene>
    <name evidence="9" type="ORF">HYPSUDRAFT_62552</name>
</gene>
<reference evidence="10" key="1">
    <citation type="submission" date="2014-04" db="EMBL/GenBank/DDBJ databases">
        <title>Evolutionary Origins and Diversification of the Mycorrhizal Mutualists.</title>
        <authorList>
            <consortium name="DOE Joint Genome Institute"/>
            <consortium name="Mycorrhizal Genomics Consortium"/>
            <person name="Kohler A."/>
            <person name="Kuo A."/>
            <person name="Nagy L.G."/>
            <person name="Floudas D."/>
            <person name="Copeland A."/>
            <person name="Barry K.W."/>
            <person name="Cichocki N."/>
            <person name="Veneault-Fourrey C."/>
            <person name="LaButti K."/>
            <person name="Lindquist E.A."/>
            <person name="Lipzen A."/>
            <person name="Lundell T."/>
            <person name="Morin E."/>
            <person name="Murat C."/>
            <person name="Riley R."/>
            <person name="Ohm R."/>
            <person name="Sun H."/>
            <person name="Tunlid A."/>
            <person name="Henrissat B."/>
            <person name="Grigoriev I.V."/>
            <person name="Hibbett D.S."/>
            <person name="Martin F."/>
        </authorList>
    </citation>
    <scope>NUCLEOTIDE SEQUENCE [LARGE SCALE GENOMIC DNA]</scope>
    <source>
        <strain evidence="10">FD-334 SS-4</strain>
    </source>
</reference>
<evidence type="ECO:0000256" key="3">
    <source>
        <dbReference type="ARBA" id="ARBA00022448"/>
    </source>
</evidence>
<keyword evidence="5 8" id="KW-1133">Transmembrane helix</keyword>
<evidence type="ECO:0000256" key="6">
    <source>
        <dbReference type="ARBA" id="ARBA00023065"/>
    </source>
</evidence>
<dbReference type="OrthoDB" id="448280at2759"/>
<dbReference type="OMA" id="FHWTKAS"/>
<feature type="transmembrane region" description="Helical" evidence="8">
    <location>
        <begin position="53"/>
        <end position="75"/>
    </location>
</feature>
<keyword evidence="4 8" id="KW-0812">Transmembrane</keyword>
<dbReference type="PANTHER" id="PTHR11040">
    <property type="entry name" value="ZINC/IRON TRANSPORTER"/>
    <property type="match status" value="1"/>
</dbReference>
<organism evidence="9 10">
    <name type="scientific">Hypholoma sublateritium (strain FD-334 SS-4)</name>
    <dbReference type="NCBI Taxonomy" id="945553"/>
    <lineage>
        <taxon>Eukaryota</taxon>
        <taxon>Fungi</taxon>
        <taxon>Dikarya</taxon>
        <taxon>Basidiomycota</taxon>
        <taxon>Agaricomycotina</taxon>
        <taxon>Agaricomycetes</taxon>
        <taxon>Agaricomycetidae</taxon>
        <taxon>Agaricales</taxon>
        <taxon>Agaricineae</taxon>
        <taxon>Strophariaceae</taxon>
        <taxon>Hypholoma</taxon>
    </lineage>
</organism>
<keyword evidence="6 8" id="KW-0406">Ion transport</keyword>
<feature type="transmembrane region" description="Helical" evidence="8">
    <location>
        <begin position="215"/>
        <end position="237"/>
    </location>
</feature>
<dbReference type="GO" id="GO:0071578">
    <property type="term" value="P:zinc ion import across plasma membrane"/>
    <property type="evidence" value="ECO:0007669"/>
    <property type="project" value="TreeGrafter"/>
</dbReference>
<name>A0A0D2Q929_HYPSF</name>
<evidence type="ECO:0000256" key="8">
    <source>
        <dbReference type="RuleBase" id="RU362088"/>
    </source>
</evidence>
<feature type="transmembrane region" description="Helical" evidence="8">
    <location>
        <begin position="244"/>
        <end position="269"/>
    </location>
</feature>
<dbReference type="GO" id="GO:0005886">
    <property type="term" value="C:plasma membrane"/>
    <property type="evidence" value="ECO:0007669"/>
    <property type="project" value="TreeGrafter"/>
</dbReference>
<dbReference type="Pfam" id="PF02535">
    <property type="entry name" value="Zip"/>
    <property type="match status" value="1"/>
</dbReference>
<comment type="similarity">
    <text evidence="2 8">Belongs to the ZIP transporter (TC 2.A.5) family.</text>
</comment>
<evidence type="ECO:0000313" key="9">
    <source>
        <dbReference type="EMBL" id="KJA28165.1"/>
    </source>
</evidence>
<evidence type="ECO:0000256" key="5">
    <source>
        <dbReference type="ARBA" id="ARBA00022989"/>
    </source>
</evidence>
<evidence type="ECO:0000256" key="2">
    <source>
        <dbReference type="ARBA" id="ARBA00006939"/>
    </source>
</evidence>
<feature type="transmembrane region" description="Helical" evidence="8">
    <location>
        <begin position="186"/>
        <end position="209"/>
    </location>
</feature>
<dbReference type="EMBL" id="KN817522">
    <property type="protein sequence ID" value="KJA28165.1"/>
    <property type="molecule type" value="Genomic_DNA"/>
</dbReference>
<protein>
    <recommendedName>
        <fullName evidence="11">ZIP-like iron-zinc transporter</fullName>
    </recommendedName>
</protein>
<dbReference type="STRING" id="945553.A0A0D2Q929"/>